<sequence>MFDKLPYEIFKQIAWRIPQEDKISLTYVCKRSYESIIPFIYQNLFLNETYHINGDYDNSFGTCYWSVLNFHYIDEDDSNTKNDMSNRRLAKVKFSYFERTLAESPKRLCPLINRIRCTWHLNEDVMTNVLKLLSEYGSNLKFVDQFVRSSVNKGLEPLSKQLKTLTLTPPTLMPTHNSVSGSYLNKIDRLLLKCDLSRLEKLSIHINALKYFKNTGSPMKIKALVLNLRPDTL</sequence>
<evidence type="ECO:0000259" key="1">
    <source>
        <dbReference type="PROSITE" id="PS50181"/>
    </source>
</evidence>
<dbReference type="InterPro" id="IPR001810">
    <property type="entry name" value="F-box_dom"/>
</dbReference>
<evidence type="ECO:0000313" key="2">
    <source>
        <dbReference type="EMBL" id="EDZ73115.1"/>
    </source>
</evidence>
<reference evidence="2 3" key="1">
    <citation type="journal article" date="2008" name="FEMS Yeast Res.">
        <title>Comparative genome analysis of a Saccharomyces cerevisiae wine strain.</title>
        <authorList>
            <person name="Borneman A.R."/>
            <person name="Forgan A.H."/>
            <person name="Pretorius I.S."/>
            <person name="Chambers P.J."/>
        </authorList>
    </citation>
    <scope>NUCLEOTIDE SEQUENCE [LARGE SCALE GENOMIC DNA]</scope>
    <source>
        <strain evidence="2 3">AWRI1631</strain>
    </source>
</reference>
<proteinExistence type="predicted"/>
<name>B5VG29_YEAS6</name>
<organism evidence="2 3">
    <name type="scientific">Saccharomyces cerevisiae (strain AWRI1631)</name>
    <name type="common">Baker's yeast</name>
    <dbReference type="NCBI Taxonomy" id="545124"/>
    <lineage>
        <taxon>Eukaryota</taxon>
        <taxon>Fungi</taxon>
        <taxon>Dikarya</taxon>
        <taxon>Ascomycota</taxon>
        <taxon>Saccharomycotina</taxon>
        <taxon>Saccharomycetes</taxon>
        <taxon>Saccharomycetales</taxon>
        <taxon>Saccharomycetaceae</taxon>
        <taxon>Saccharomyces</taxon>
    </lineage>
</organism>
<dbReference type="Proteomes" id="UP000008988">
    <property type="component" value="Unassembled WGS sequence"/>
</dbReference>
<dbReference type="SUPFAM" id="SSF81383">
    <property type="entry name" value="F-box domain"/>
    <property type="match status" value="1"/>
</dbReference>
<dbReference type="EMBL" id="ABSV01000451">
    <property type="protein sequence ID" value="EDZ73115.1"/>
    <property type="molecule type" value="Genomic_DNA"/>
</dbReference>
<gene>
    <name evidence="2" type="ORF">AWRI1631_43520</name>
</gene>
<dbReference type="OrthoDB" id="4060589at2759"/>
<dbReference type="PROSITE" id="PS50181">
    <property type="entry name" value="FBOX"/>
    <property type="match status" value="1"/>
</dbReference>
<comment type="caution">
    <text evidence="2">The sequence shown here is derived from an EMBL/GenBank/DDBJ whole genome shotgun (WGS) entry which is preliminary data.</text>
</comment>
<evidence type="ECO:0000313" key="3">
    <source>
        <dbReference type="Proteomes" id="UP000008988"/>
    </source>
</evidence>
<accession>B5VG29</accession>
<dbReference type="AlphaFoldDB" id="B5VG29"/>
<feature type="non-terminal residue" evidence="2">
    <location>
        <position position="233"/>
    </location>
</feature>
<feature type="domain" description="F-box" evidence="1">
    <location>
        <begin position="1"/>
        <end position="44"/>
    </location>
</feature>
<protein>
    <submittedName>
        <fullName evidence="2">YDR131Cp-like protein</fullName>
    </submittedName>
</protein>
<dbReference type="InterPro" id="IPR036047">
    <property type="entry name" value="F-box-like_dom_sf"/>
</dbReference>